<dbReference type="InterPro" id="IPR003033">
    <property type="entry name" value="SCP2_sterol-bd_dom"/>
</dbReference>
<comment type="caution">
    <text evidence="2">The sequence shown here is derived from an EMBL/GenBank/DDBJ whole genome shotgun (WGS) entry which is preliminary data.</text>
</comment>
<reference evidence="2 3" key="1">
    <citation type="submission" date="2021-01" db="EMBL/GenBank/DDBJ databases">
        <title>Genomic Encyclopedia of Type Strains, Phase IV (KMG-IV): sequencing the most valuable type-strain genomes for metagenomic binning, comparative biology and taxonomic classification.</title>
        <authorList>
            <person name="Goeker M."/>
        </authorList>
    </citation>
    <scope>NUCLEOTIDE SEQUENCE [LARGE SCALE GENOMIC DNA]</scope>
    <source>
        <strain evidence="2 3">DSM 25540</strain>
    </source>
</reference>
<dbReference type="SUPFAM" id="SSF55718">
    <property type="entry name" value="SCP-like"/>
    <property type="match status" value="1"/>
</dbReference>
<keyword evidence="3" id="KW-1185">Reference proteome</keyword>
<feature type="domain" description="SCP2" evidence="1">
    <location>
        <begin position="8"/>
        <end position="104"/>
    </location>
</feature>
<accession>A0ABS2PDE0</accession>
<dbReference type="Gene3D" id="3.30.1050.10">
    <property type="entry name" value="SCP2 sterol-binding domain"/>
    <property type="match status" value="1"/>
</dbReference>
<sequence length="108" mass="12478">MATEEKIQQLANQMNENPKHIEDLERRYHFELKTEGLYGIVFKDGVVKVESNPVPGEADCVLKMSDKNFHKLLDGEWNPTTAYMTGQLKVEGEISHALKLYHTLKQYQ</sequence>
<dbReference type="InterPro" id="IPR036527">
    <property type="entry name" value="SCP2_sterol-bd_dom_sf"/>
</dbReference>
<dbReference type="PANTHER" id="PTHR10094">
    <property type="entry name" value="STEROL CARRIER PROTEIN 2 SCP-2 FAMILY PROTEIN"/>
    <property type="match status" value="1"/>
</dbReference>
<organism evidence="2 3">
    <name type="scientific">Geomicrobium sediminis</name>
    <dbReference type="NCBI Taxonomy" id="1347788"/>
    <lineage>
        <taxon>Bacteria</taxon>
        <taxon>Bacillati</taxon>
        <taxon>Bacillota</taxon>
        <taxon>Bacilli</taxon>
        <taxon>Bacillales</taxon>
        <taxon>Geomicrobium</taxon>
    </lineage>
</organism>
<dbReference type="RefSeq" id="WP_204697963.1">
    <property type="nucleotide sequence ID" value="NZ_JAFBEC010000006.1"/>
</dbReference>
<proteinExistence type="predicted"/>
<evidence type="ECO:0000259" key="1">
    <source>
        <dbReference type="Pfam" id="PF02036"/>
    </source>
</evidence>
<gene>
    <name evidence="2" type="ORF">JOD17_002438</name>
</gene>
<dbReference type="EMBL" id="JAFBEC010000006">
    <property type="protein sequence ID" value="MBM7633344.1"/>
    <property type="molecule type" value="Genomic_DNA"/>
</dbReference>
<name>A0ABS2PDE0_9BACL</name>
<dbReference type="Pfam" id="PF02036">
    <property type="entry name" value="SCP2"/>
    <property type="match status" value="1"/>
</dbReference>
<evidence type="ECO:0000313" key="3">
    <source>
        <dbReference type="Proteomes" id="UP000741863"/>
    </source>
</evidence>
<protein>
    <submittedName>
        <fullName evidence="2">Sterol carrier protein</fullName>
    </submittedName>
</protein>
<dbReference type="PANTHER" id="PTHR10094:SF25">
    <property type="entry name" value="SCP2 STEROL-BINDING DOMAIN-CONTAINING PROTEIN 1"/>
    <property type="match status" value="1"/>
</dbReference>
<dbReference type="Proteomes" id="UP000741863">
    <property type="component" value="Unassembled WGS sequence"/>
</dbReference>
<evidence type="ECO:0000313" key="2">
    <source>
        <dbReference type="EMBL" id="MBM7633344.1"/>
    </source>
</evidence>